<feature type="coiled-coil region" evidence="1">
    <location>
        <begin position="145"/>
        <end position="217"/>
    </location>
</feature>
<evidence type="ECO:0000256" key="1">
    <source>
        <dbReference type="SAM" id="Coils"/>
    </source>
</evidence>
<dbReference type="Proteomes" id="UP000789738">
    <property type="component" value="Unassembled WGS sequence"/>
</dbReference>
<protein>
    <submittedName>
        <fullName evidence="2">Membrane protein</fullName>
    </submittedName>
</protein>
<sequence length="548" mass="64745">MKKGNFFYLKNTSLSEYYTDIIKAQCASDKYPMITKILLRKIVEDIVRKVAKKYGIYSKENMRNLITSIKYNFNICFPEQICKCINTIRFNGINKENYDIENAKIFNSTDLLKMANRIFIWYIKDIEKVSDFNEDDAVIILPNNLDVSKEELEKTIDDIVSKENQINALRERVIDLANNSQNVSGLNRVVIAIKEEKALLEEKKEYLSEEIKIYEDSILDIESSYESEMKELNTLRSEWDKIQTLISEKEDKLVKVEINNQDFKMLASNFEGNKDEIIKYELLINESLDKLRKGYKNLSILCKEYKDILATITFSYKDEYKNDLIGKESRTRININKEDKLFEEEMIIYFNNIDEANKNVRVLKKILNDQITKQIKYYEFYKGFLNLRGNSLKRLYVLSNKFSVQSILMNTAKNIFGIPDKEGIDEYINKKIEEISDVSDAEIKLHIYYRLINIAKVEVKCVCNRKGFTENLDNIVQKAHEFLKSREWIKGDSDYLKAISIYYLQRITNNIKSNYYNNQIVMQSNLIDDIFNNIKKFNEEEKNIFIRD</sequence>
<dbReference type="AlphaFoldDB" id="A0AA86JHS1"/>
<evidence type="ECO:0000313" key="2">
    <source>
        <dbReference type="EMBL" id="CAG9703562.1"/>
    </source>
</evidence>
<dbReference type="RefSeq" id="WP_342350252.1">
    <property type="nucleotide sequence ID" value="NZ_CAKJVE010000004.1"/>
</dbReference>
<keyword evidence="1" id="KW-0175">Coiled coil</keyword>
<comment type="caution">
    <text evidence="2">The sequence shown here is derived from an EMBL/GenBank/DDBJ whole genome shotgun (WGS) entry which is preliminary data.</text>
</comment>
<dbReference type="EMBL" id="CAKJVE010000004">
    <property type="protein sequence ID" value="CAG9703562.1"/>
    <property type="molecule type" value="Genomic_DNA"/>
</dbReference>
<accession>A0AA86JHS1</accession>
<proteinExistence type="predicted"/>
<organism evidence="2 3">
    <name type="scientific">Clostridium neonatale</name>
    <dbReference type="NCBI Taxonomy" id="137838"/>
    <lineage>
        <taxon>Bacteria</taxon>
        <taxon>Bacillati</taxon>
        <taxon>Bacillota</taxon>
        <taxon>Clostridia</taxon>
        <taxon>Eubacteriales</taxon>
        <taxon>Clostridiaceae</taxon>
        <taxon>Clostridium</taxon>
    </lineage>
</organism>
<evidence type="ECO:0000313" key="3">
    <source>
        <dbReference type="Proteomes" id="UP000789738"/>
    </source>
</evidence>
<gene>
    <name evidence="2" type="ORF">CNEO_40691</name>
</gene>
<name>A0AA86JHS1_9CLOT</name>
<reference evidence="2" key="1">
    <citation type="submission" date="2021-10" db="EMBL/GenBank/DDBJ databases">
        <authorList>
            <person name="Mesa V."/>
        </authorList>
    </citation>
    <scope>NUCLEOTIDE SEQUENCE</scope>
    <source>
        <strain evidence="2">CC3_PB</strain>
    </source>
</reference>